<dbReference type="PANTHER" id="PTHR33223">
    <property type="entry name" value="CCHC-TYPE DOMAIN-CONTAINING PROTEIN"/>
    <property type="match status" value="1"/>
</dbReference>
<dbReference type="Proteomes" id="UP001457282">
    <property type="component" value="Unassembled WGS sequence"/>
</dbReference>
<gene>
    <name evidence="3" type="ORF">M0R45_002012</name>
</gene>
<evidence type="ECO:0000256" key="1">
    <source>
        <dbReference type="SAM" id="MobiDB-lite"/>
    </source>
</evidence>
<accession>A0AAW1VJB4</accession>
<evidence type="ECO:0000313" key="3">
    <source>
        <dbReference type="EMBL" id="KAK9901740.1"/>
    </source>
</evidence>
<name>A0AAW1VJB4_RUBAR</name>
<feature type="domain" description="Retrotransposon gag" evidence="2">
    <location>
        <begin position="144"/>
        <end position="237"/>
    </location>
</feature>
<keyword evidence="4" id="KW-1185">Reference proteome</keyword>
<dbReference type="InterPro" id="IPR005162">
    <property type="entry name" value="Retrotrans_gag_dom"/>
</dbReference>
<sequence length="396" mass="43970">MSNYELSPLSAIQERIQRLRESSGLYNSQTRNLEDSGKNSSRSLSEEEEDIPEIEDQELELPMAETIRQLSNGTEGEVAPLCITYPEPAEGKEADFELKSGFLHHLPKFHGLNSEDPNKHLKEFQFVCGSMCPKNGDINILKMKAFPFSLEDRAKTWLFDLPAGHVNTWDRLKSEFLTKYFPASRITILRKQITGIQQAGDETFCAYYERFKSLVASCPSHGMKEESLLTYFYEGLLPLERSLLDAAAGGSFMDKTPAIAKELLANRALNYQQYEGALASSSRRVNEVTSHSTLEDKVNKMSTLLSQVLQQNKGGVVAQACGCALYKGIILTNALNSLRMVDGSLQMQLEGIKEGKEVLNVQGMILTPTHTTPDGGTTLISSGITMIKLNKPNKGM</sequence>
<proteinExistence type="predicted"/>
<dbReference type="EMBL" id="JBEDUW010000290">
    <property type="protein sequence ID" value="KAK9901740.1"/>
    <property type="molecule type" value="Genomic_DNA"/>
</dbReference>
<reference evidence="3 4" key="1">
    <citation type="journal article" date="2023" name="G3 (Bethesda)">
        <title>A chromosome-length genome assembly and annotation of blackberry (Rubus argutus, cv. 'Hillquist').</title>
        <authorList>
            <person name="Bruna T."/>
            <person name="Aryal R."/>
            <person name="Dudchenko O."/>
            <person name="Sargent D.J."/>
            <person name="Mead D."/>
            <person name="Buti M."/>
            <person name="Cavallini A."/>
            <person name="Hytonen T."/>
            <person name="Andres J."/>
            <person name="Pham M."/>
            <person name="Weisz D."/>
            <person name="Mascagni F."/>
            <person name="Usai G."/>
            <person name="Natali L."/>
            <person name="Bassil N."/>
            <person name="Fernandez G.E."/>
            <person name="Lomsadze A."/>
            <person name="Armour M."/>
            <person name="Olukolu B."/>
            <person name="Poorten T."/>
            <person name="Britton C."/>
            <person name="Davik J."/>
            <person name="Ashrafi H."/>
            <person name="Aiden E.L."/>
            <person name="Borodovsky M."/>
            <person name="Worthington M."/>
        </authorList>
    </citation>
    <scope>NUCLEOTIDE SEQUENCE [LARGE SCALE GENOMIC DNA]</scope>
    <source>
        <strain evidence="3">PI 553951</strain>
    </source>
</reference>
<evidence type="ECO:0000259" key="2">
    <source>
        <dbReference type="Pfam" id="PF03732"/>
    </source>
</evidence>
<feature type="compositionally biased region" description="Acidic residues" evidence="1">
    <location>
        <begin position="46"/>
        <end position="55"/>
    </location>
</feature>
<dbReference type="Pfam" id="PF03732">
    <property type="entry name" value="Retrotrans_gag"/>
    <property type="match status" value="1"/>
</dbReference>
<dbReference type="AlphaFoldDB" id="A0AAW1VJB4"/>
<evidence type="ECO:0000313" key="4">
    <source>
        <dbReference type="Proteomes" id="UP001457282"/>
    </source>
</evidence>
<protein>
    <recommendedName>
        <fullName evidence="2">Retrotransposon gag domain-containing protein</fullName>
    </recommendedName>
</protein>
<comment type="caution">
    <text evidence="3">The sequence shown here is derived from an EMBL/GenBank/DDBJ whole genome shotgun (WGS) entry which is preliminary data.</text>
</comment>
<organism evidence="3 4">
    <name type="scientific">Rubus argutus</name>
    <name type="common">Southern blackberry</name>
    <dbReference type="NCBI Taxonomy" id="59490"/>
    <lineage>
        <taxon>Eukaryota</taxon>
        <taxon>Viridiplantae</taxon>
        <taxon>Streptophyta</taxon>
        <taxon>Embryophyta</taxon>
        <taxon>Tracheophyta</taxon>
        <taxon>Spermatophyta</taxon>
        <taxon>Magnoliopsida</taxon>
        <taxon>eudicotyledons</taxon>
        <taxon>Gunneridae</taxon>
        <taxon>Pentapetalae</taxon>
        <taxon>rosids</taxon>
        <taxon>fabids</taxon>
        <taxon>Rosales</taxon>
        <taxon>Rosaceae</taxon>
        <taxon>Rosoideae</taxon>
        <taxon>Rosoideae incertae sedis</taxon>
        <taxon>Rubus</taxon>
    </lineage>
</organism>
<feature type="region of interest" description="Disordered" evidence="1">
    <location>
        <begin position="22"/>
        <end position="55"/>
    </location>
</feature>
<dbReference type="PANTHER" id="PTHR33223:SF3">
    <property type="match status" value="1"/>
</dbReference>